<evidence type="ECO:0000256" key="3">
    <source>
        <dbReference type="ARBA" id="ARBA00012572"/>
    </source>
</evidence>
<evidence type="ECO:0000313" key="11">
    <source>
        <dbReference type="EMBL" id="WKN34857.1"/>
    </source>
</evidence>
<dbReference type="InterPro" id="IPR044643">
    <property type="entry name" value="TrpF_fam"/>
</dbReference>
<dbReference type="PANTHER" id="PTHR42894:SF1">
    <property type="entry name" value="N-(5'-PHOSPHORIBOSYL)ANTHRANILATE ISOMERASE"/>
    <property type="match status" value="1"/>
</dbReference>
<dbReference type="GO" id="GO:0004640">
    <property type="term" value="F:phosphoribosylanthranilate isomerase activity"/>
    <property type="evidence" value="ECO:0007669"/>
    <property type="project" value="UniProtKB-UniRule"/>
</dbReference>
<comment type="pathway">
    <text evidence="2 9">Amino-acid biosynthesis; L-tryptophan biosynthesis; L-tryptophan from chorismate: step 3/5.</text>
</comment>
<keyword evidence="8 9" id="KW-0413">Isomerase</keyword>
<evidence type="ECO:0000256" key="7">
    <source>
        <dbReference type="ARBA" id="ARBA00023141"/>
    </source>
</evidence>
<evidence type="ECO:0000256" key="8">
    <source>
        <dbReference type="ARBA" id="ARBA00023235"/>
    </source>
</evidence>
<evidence type="ECO:0000256" key="1">
    <source>
        <dbReference type="ARBA" id="ARBA00001164"/>
    </source>
</evidence>
<evidence type="ECO:0000256" key="4">
    <source>
        <dbReference type="ARBA" id="ARBA00022272"/>
    </source>
</evidence>
<evidence type="ECO:0000256" key="9">
    <source>
        <dbReference type="HAMAP-Rule" id="MF_00135"/>
    </source>
</evidence>
<dbReference type="SUPFAM" id="SSF51366">
    <property type="entry name" value="Ribulose-phoshate binding barrel"/>
    <property type="match status" value="1"/>
</dbReference>
<reference evidence="11" key="1">
    <citation type="journal article" date="2023" name="Comput. Struct. Biotechnol. J.">
        <title>Discovery of a novel marine Bacteroidetes with a rich repertoire of carbohydrate-active enzymes.</title>
        <authorList>
            <person name="Chen B."/>
            <person name="Liu G."/>
            <person name="Chen Q."/>
            <person name="Wang H."/>
            <person name="Liu L."/>
            <person name="Tang K."/>
        </authorList>
    </citation>
    <scope>NUCLEOTIDE SEQUENCE</scope>
    <source>
        <strain evidence="11">TK19036</strain>
    </source>
</reference>
<dbReference type="AlphaFoldDB" id="A0AA49JIF9"/>
<evidence type="ECO:0000256" key="5">
    <source>
        <dbReference type="ARBA" id="ARBA00022605"/>
    </source>
</evidence>
<keyword evidence="6 9" id="KW-0822">Tryptophan biosynthesis</keyword>
<gene>
    <name evidence="9" type="primary">trpF</name>
    <name evidence="11" type="ORF">K4G66_21005</name>
</gene>
<sequence>MKLKICGMKFPENLLEVSALQPDYLGFIFYEKSPRYMADTLTPEDLIPLPDRIQKIGVFVNAKAEEMIAQAQKFGLNGLQLHGAEPPETCQQLHENDYVVIKVFSLGKGDFDFSQLQAYQPYVDYFLFDTQTQQYGGSGESFDWDQLKAYDLPTPFFLSGGISLNNLDRALQVDHPQLFGIDVNSRFETEPGQKDIPQLQKLVNQLRKSE</sequence>
<feature type="domain" description="N-(5'phosphoribosyl) anthranilate isomerase (PRAI)" evidence="10">
    <location>
        <begin position="4"/>
        <end position="204"/>
    </location>
</feature>
<evidence type="ECO:0000256" key="6">
    <source>
        <dbReference type="ARBA" id="ARBA00022822"/>
    </source>
</evidence>
<name>A0AA49JIF9_9BACT</name>
<comment type="catalytic activity">
    <reaction evidence="1 9">
        <text>N-(5-phospho-beta-D-ribosyl)anthranilate = 1-(2-carboxyphenylamino)-1-deoxy-D-ribulose 5-phosphate</text>
        <dbReference type="Rhea" id="RHEA:21540"/>
        <dbReference type="ChEBI" id="CHEBI:18277"/>
        <dbReference type="ChEBI" id="CHEBI:58613"/>
        <dbReference type="EC" id="5.3.1.24"/>
    </reaction>
</comment>
<accession>A0AA49JIF9</accession>
<dbReference type="HAMAP" id="MF_00135">
    <property type="entry name" value="PRAI"/>
    <property type="match status" value="1"/>
</dbReference>
<dbReference type="InterPro" id="IPR013785">
    <property type="entry name" value="Aldolase_TIM"/>
</dbReference>
<dbReference type="GO" id="GO:0000162">
    <property type="term" value="P:L-tryptophan biosynthetic process"/>
    <property type="evidence" value="ECO:0007669"/>
    <property type="project" value="UniProtKB-UniRule"/>
</dbReference>
<dbReference type="EC" id="5.3.1.24" evidence="3 9"/>
<keyword evidence="7 9" id="KW-0057">Aromatic amino acid biosynthesis</keyword>
<keyword evidence="5 9" id="KW-0028">Amino-acid biosynthesis</keyword>
<dbReference type="CDD" id="cd00405">
    <property type="entry name" value="PRAI"/>
    <property type="match status" value="1"/>
</dbReference>
<dbReference type="InterPro" id="IPR011060">
    <property type="entry name" value="RibuloseP-bd_barrel"/>
</dbReference>
<reference evidence="11" key="2">
    <citation type="journal article" date="2024" name="Antonie Van Leeuwenhoek">
        <title>Roseihalotalea indica gen. nov., sp. nov., a halophilic Bacteroidetes from mesopelagic Southwest Indian Ocean with higher carbohydrate metabolic potential.</title>
        <authorList>
            <person name="Chen B."/>
            <person name="Zhang M."/>
            <person name="Lin D."/>
            <person name="Ye J."/>
            <person name="Tang K."/>
        </authorList>
    </citation>
    <scope>NUCLEOTIDE SEQUENCE</scope>
    <source>
        <strain evidence="11">TK19036</strain>
    </source>
</reference>
<evidence type="ECO:0000256" key="2">
    <source>
        <dbReference type="ARBA" id="ARBA00004664"/>
    </source>
</evidence>
<protein>
    <recommendedName>
        <fullName evidence="4 9">N-(5'-phosphoribosyl)anthranilate isomerase</fullName>
        <shortName evidence="9">PRAI</shortName>
        <ecNumber evidence="3 9">5.3.1.24</ecNumber>
    </recommendedName>
</protein>
<evidence type="ECO:0000259" key="10">
    <source>
        <dbReference type="Pfam" id="PF00697"/>
    </source>
</evidence>
<dbReference type="PANTHER" id="PTHR42894">
    <property type="entry name" value="N-(5'-PHOSPHORIBOSYL)ANTHRANILATE ISOMERASE"/>
    <property type="match status" value="1"/>
</dbReference>
<organism evidence="11">
    <name type="scientific">Roseihalotalea indica</name>
    <dbReference type="NCBI Taxonomy" id="2867963"/>
    <lineage>
        <taxon>Bacteria</taxon>
        <taxon>Pseudomonadati</taxon>
        <taxon>Bacteroidota</taxon>
        <taxon>Cytophagia</taxon>
        <taxon>Cytophagales</taxon>
        <taxon>Catalimonadaceae</taxon>
        <taxon>Roseihalotalea</taxon>
    </lineage>
</organism>
<dbReference type="Pfam" id="PF00697">
    <property type="entry name" value="PRAI"/>
    <property type="match status" value="1"/>
</dbReference>
<dbReference type="Gene3D" id="3.20.20.70">
    <property type="entry name" value="Aldolase class I"/>
    <property type="match status" value="1"/>
</dbReference>
<dbReference type="EMBL" id="CP120682">
    <property type="protein sequence ID" value="WKN34857.1"/>
    <property type="molecule type" value="Genomic_DNA"/>
</dbReference>
<comment type="similarity">
    <text evidence="9">Belongs to the TrpF family.</text>
</comment>
<proteinExistence type="inferred from homology"/>
<dbReference type="InterPro" id="IPR001240">
    <property type="entry name" value="PRAI_dom"/>
</dbReference>